<evidence type="ECO:0000313" key="11">
    <source>
        <dbReference type="Proteomes" id="UP000504612"/>
    </source>
</evidence>
<dbReference type="SUPFAM" id="SSF54452">
    <property type="entry name" value="MHC antigen-recognition domain"/>
    <property type="match status" value="1"/>
</dbReference>
<feature type="non-terminal residue" evidence="12">
    <location>
        <position position="147"/>
    </location>
</feature>
<evidence type="ECO:0000256" key="4">
    <source>
        <dbReference type="ARBA" id="ARBA00022989"/>
    </source>
</evidence>
<dbReference type="Gene3D" id="3.10.320.10">
    <property type="entry name" value="Class II Histocompatibility Antigen, M Beta Chain, Chain B, domain 1"/>
    <property type="match status" value="1"/>
</dbReference>
<reference evidence="12" key="1">
    <citation type="submission" date="2025-08" db="UniProtKB">
        <authorList>
            <consortium name="RefSeq"/>
        </authorList>
    </citation>
    <scope>IDENTIFICATION</scope>
</reference>
<dbReference type="RefSeq" id="XP_026550478.1">
    <property type="nucleotide sequence ID" value="XM_026694693.1"/>
</dbReference>
<dbReference type="InterPro" id="IPR050160">
    <property type="entry name" value="MHC/Immunoglobulin"/>
</dbReference>
<keyword evidence="3" id="KW-0391">Immunity</keyword>
<keyword evidence="6" id="KW-0472">Membrane</keyword>
<proteinExistence type="predicted"/>
<dbReference type="PANTHER" id="PTHR19944:SF99">
    <property type="entry name" value="HLA CLASS II HISTOCOMPATIBILITY ANTIGEN, DRB1 BETA CHAIN"/>
    <property type="match status" value="1"/>
</dbReference>
<dbReference type="FunFam" id="3.10.320.10:FF:000001">
    <property type="entry name" value="HLA class II histocompatibility antigen, DRB1-1 beta chain"/>
    <property type="match status" value="1"/>
</dbReference>
<gene>
    <name evidence="12" type="primary">LOC113432579</name>
</gene>
<evidence type="ECO:0000256" key="2">
    <source>
        <dbReference type="ARBA" id="ARBA00022692"/>
    </source>
</evidence>
<evidence type="ECO:0000313" key="12">
    <source>
        <dbReference type="RefSeq" id="XP_026550478.1"/>
    </source>
</evidence>
<feature type="domain" description="MHC class II beta chain N-terminal" evidence="10">
    <location>
        <begin position="12"/>
        <end position="86"/>
    </location>
</feature>
<keyword evidence="5" id="KW-1064">Adaptive immunity</keyword>
<evidence type="ECO:0000256" key="6">
    <source>
        <dbReference type="ARBA" id="ARBA00023136"/>
    </source>
</evidence>
<keyword evidence="7" id="KW-1015">Disulfide bond</keyword>
<dbReference type="InterPro" id="IPR014745">
    <property type="entry name" value="MHC_II_a/b_N"/>
</dbReference>
<protein>
    <submittedName>
        <fullName evidence="12">HLA class II histocompatibility antigen, DRB1-4 beta chain-like</fullName>
    </submittedName>
</protein>
<name>A0A6J1WC00_9SAUR</name>
<dbReference type="GO" id="GO:0002504">
    <property type="term" value="P:antigen processing and presentation of peptide or polysaccharide antigen via MHC class II"/>
    <property type="evidence" value="ECO:0007669"/>
    <property type="project" value="UniProtKB-KW"/>
</dbReference>
<dbReference type="Proteomes" id="UP000504612">
    <property type="component" value="Unplaced"/>
</dbReference>
<keyword evidence="8" id="KW-0325">Glycoprotein</keyword>
<evidence type="ECO:0000256" key="3">
    <source>
        <dbReference type="ARBA" id="ARBA00022859"/>
    </source>
</evidence>
<evidence type="ECO:0000256" key="5">
    <source>
        <dbReference type="ARBA" id="ARBA00023130"/>
    </source>
</evidence>
<evidence type="ECO:0000256" key="1">
    <source>
        <dbReference type="ARBA" id="ARBA00004479"/>
    </source>
</evidence>
<dbReference type="GeneID" id="113432579"/>
<keyword evidence="11" id="KW-1185">Reference proteome</keyword>
<dbReference type="Pfam" id="PF00969">
    <property type="entry name" value="MHC_II_beta"/>
    <property type="match status" value="1"/>
</dbReference>
<keyword evidence="4" id="KW-1133">Transmembrane helix</keyword>
<dbReference type="InterPro" id="IPR000353">
    <property type="entry name" value="MHC_II_b_N"/>
</dbReference>
<dbReference type="GO" id="GO:0002250">
    <property type="term" value="P:adaptive immune response"/>
    <property type="evidence" value="ECO:0007669"/>
    <property type="project" value="UniProtKB-KW"/>
</dbReference>
<dbReference type="SMART" id="SM00921">
    <property type="entry name" value="MHC_II_beta"/>
    <property type="match status" value="1"/>
</dbReference>
<evidence type="ECO:0000256" key="7">
    <source>
        <dbReference type="ARBA" id="ARBA00023157"/>
    </source>
</evidence>
<feature type="non-terminal residue" evidence="12">
    <location>
        <position position="1"/>
    </location>
</feature>
<evidence type="ECO:0000256" key="9">
    <source>
        <dbReference type="ARBA" id="ARBA00023182"/>
    </source>
</evidence>
<sequence>LLAAHFLYQEKAECLFLNGTQRVRYLYRQFYDRQEYVRFDSDLGKFVAITAFGEADADKWNREKQILQYKKAEVDSFCRQNYETGSYEAAKREERLIGRRGESWGGGSLLPWEGEYQKTGVDRFCRYNYEVLSYEAAKREERVFGRR</sequence>
<dbReference type="GO" id="GO:0042613">
    <property type="term" value="C:MHC class II protein complex"/>
    <property type="evidence" value="ECO:0007669"/>
    <property type="project" value="UniProtKB-KW"/>
</dbReference>
<evidence type="ECO:0000256" key="8">
    <source>
        <dbReference type="ARBA" id="ARBA00023180"/>
    </source>
</evidence>
<organism evidence="11 12">
    <name type="scientific">Notechis scutatus</name>
    <name type="common">mainland tiger snake</name>
    <dbReference type="NCBI Taxonomy" id="8663"/>
    <lineage>
        <taxon>Eukaryota</taxon>
        <taxon>Metazoa</taxon>
        <taxon>Chordata</taxon>
        <taxon>Craniata</taxon>
        <taxon>Vertebrata</taxon>
        <taxon>Euteleostomi</taxon>
        <taxon>Lepidosauria</taxon>
        <taxon>Squamata</taxon>
        <taxon>Bifurcata</taxon>
        <taxon>Unidentata</taxon>
        <taxon>Episquamata</taxon>
        <taxon>Toxicofera</taxon>
        <taxon>Serpentes</taxon>
        <taxon>Colubroidea</taxon>
        <taxon>Elapidae</taxon>
        <taxon>Hydrophiinae</taxon>
        <taxon>Notechis</taxon>
    </lineage>
</organism>
<keyword evidence="2" id="KW-0812">Transmembrane</keyword>
<accession>A0A6J1WC00</accession>
<dbReference type="KEGG" id="nss:113432579"/>
<keyword evidence="9" id="KW-0491">MHC II</keyword>
<dbReference type="InterPro" id="IPR011162">
    <property type="entry name" value="MHC_I/II-like_Ag-recog"/>
</dbReference>
<dbReference type="PANTHER" id="PTHR19944">
    <property type="entry name" value="MHC CLASS II-RELATED"/>
    <property type="match status" value="1"/>
</dbReference>
<comment type="subcellular location">
    <subcellularLocation>
        <location evidence="1">Membrane</location>
        <topology evidence="1">Single-pass type I membrane protein</topology>
    </subcellularLocation>
</comment>
<dbReference type="AlphaFoldDB" id="A0A6J1WC00"/>
<evidence type="ECO:0000259" key="10">
    <source>
        <dbReference type="SMART" id="SM00921"/>
    </source>
</evidence>